<gene>
    <name evidence="1" type="ORF">EPA86_14365</name>
</gene>
<dbReference type="SUPFAM" id="SSF52833">
    <property type="entry name" value="Thioredoxin-like"/>
    <property type="match status" value="1"/>
</dbReference>
<evidence type="ECO:0008006" key="3">
    <source>
        <dbReference type="Google" id="ProtNLM"/>
    </source>
</evidence>
<dbReference type="RefSeq" id="WP_140604796.1">
    <property type="nucleotide sequence ID" value="NZ_SAWY01000036.1"/>
</dbReference>
<evidence type="ECO:0000313" key="2">
    <source>
        <dbReference type="Proteomes" id="UP000315303"/>
    </source>
</evidence>
<protein>
    <recommendedName>
        <fullName evidence="3">Thioredoxin domain-containing protein</fullName>
    </recommendedName>
</protein>
<dbReference type="AlphaFoldDB" id="A0A502KNT3"/>
<dbReference type="Proteomes" id="UP000315303">
    <property type="component" value="Unassembled WGS sequence"/>
</dbReference>
<name>A0A502KNT3_9GAMM</name>
<sequence>MSTLDTTTIRTSSSKMKSKTTFLLMLAAFALPVILAKLALNYNWLNYGVTNKGTLIEQLVTLEQLNIDNTNFAKKWLLLYHPTKHCNTICQSSMKALYNTYLALGKDKPRVLPVALLSNEQSQQYHAVEQATDWHFSPTTQKSTETFTQPQVLIVDPLGNIILSHQLPTDESNQTVFGKQVLADMKKLLKYSKVG</sequence>
<dbReference type="EMBL" id="SAWY01000036">
    <property type="protein sequence ID" value="TPH13370.1"/>
    <property type="molecule type" value="Genomic_DNA"/>
</dbReference>
<dbReference type="Gene3D" id="3.40.30.10">
    <property type="entry name" value="Glutaredoxin"/>
    <property type="match status" value="1"/>
</dbReference>
<reference evidence="1 2" key="1">
    <citation type="submission" date="2019-01" db="EMBL/GenBank/DDBJ databases">
        <title>Litorilituus lipolytica sp. nov., isolated from intertidal sand of the Yellow Sea in China.</title>
        <authorList>
            <person name="Liu A."/>
        </authorList>
    </citation>
    <scope>NUCLEOTIDE SEQUENCE [LARGE SCALE GENOMIC DNA]</scope>
    <source>
        <strain evidence="1 2">RZ04</strain>
    </source>
</reference>
<dbReference type="OrthoDB" id="9785445at2"/>
<evidence type="ECO:0000313" key="1">
    <source>
        <dbReference type="EMBL" id="TPH13370.1"/>
    </source>
</evidence>
<keyword evidence="2" id="KW-1185">Reference proteome</keyword>
<proteinExistence type="predicted"/>
<dbReference type="InterPro" id="IPR036249">
    <property type="entry name" value="Thioredoxin-like_sf"/>
</dbReference>
<comment type="caution">
    <text evidence="1">The sequence shown here is derived from an EMBL/GenBank/DDBJ whole genome shotgun (WGS) entry which is preliminary data.</text>
</comment>
<organism evidence="1 2">
    <name type="scientific">Litorilituus lipolyticus</name>
    <dbReference type="NCBI Taxonomy" id="2491017"/>
    <lineage>
        <taxon>Bacteria</taxon>
        <taxon>Pseudomonadati</taxon>
        <taxon>Pseudomonadota</taxon>
        <taxon>Gammaproteobacteria</taxon>
        <taxon>Alteromonadales</taxon>
        <taxon>Colwelliaceae</taxon>
        <taxon>Litorilituus</taxon>
    </lineage>
</organism>
<accession>A0A502KNT3</accession>